<dbReference type="RefSeq" id="WP_210024940.1">
    <property type="nucleotide sequence ID" value="NZ_JAGINU010000001.1"/>
</dbReference>
<gene>
    <name evidence="2" type="ORF">JOF36_000654</name>
</gene>
<evidence type="ECO:0008006" key="4">
    <source>
        <dbReference type="Google" id="ProtNLM"/>
    </source>
</evidence>
<proteinExistence type="predicted"/>
<evidence type="ECO:0000256" key="1">
    <source>
        <dbReference type="SAM" id="MobiDB-lite"/>
    </source>
</evidence>
<evidence type="ECO:0000313" key="2">
    <source>
        <dbReference type="EMBL" id="MBP2364958.1"/>
    </source>
</evidence>
<dbReference type="Proteomes" id="UP001519295">
    <property type="component" value="Unassembled WGS sequence"/>
</dbReference>
<dbReference type="EMBL" id="JAGINU010000001">
    <property type="protein sequence ID" value="MBP2364958.1"/>
    <property type="molecule type" value="Genomic_DNA"/>
</dbReference>
<comment type="caution">
    <text evidence="2">The sequence shown here is derived from an EMBL/GenBank/DDBJ whole genome shotgun (WGS) entry which is preliminary data.</text>
</comment>
<sequence length="277" mass="29285">MATESISLIDFLKKLLAGDSESIQLRDWFQENPQAVLHHYGLDEYTPDDVHDAIVLMQDNDTVSFDRNYDTGFDGGKGGWDWDGGKDGGKEGGHHEAATHEKVHVEDNYFSYDVDDRDTVVDNSVNQNVDTDGGDFRQQIETNSVTASGDGAVAAGGDIEDSTITSGDGNIVGDGNQVVSGDDNTVAFGDGSAYEVGDVSADNGAGISFGGNASGNDSVEDSYNETTTTTTNTTETDFEDSFNTTSDDSESNTNTDSFNSSVGSGNDVEADLDLTVG</sequence>
<accession>A0ABS4VMI8</accession>
<reference evidence="2 3" key="1">
    <citation type="submission" date="2021-03" db="EMBL/GenBank/DDBJ databases">
        <title>Sequencing the genomes of 1000 actinobacteria strains.</title>
        <authorList>
            <person name="Klenk H.-P."/>
        </authorList>
    </citation>
    <scope>NUCLEOTIDE SEQUENCE [LARGE SCALE GENOMIC DNA]</scope>
    <source>
        <strain evidence="2 3">DSM 45256</strain>
    </source>
</reference>
<evidence type="ECO:0000313" key="3">
    <source>
        <dbReference type="Proteomes" id="UP001519295"/>
    </source>
</evidence>
<keyword evidence="3" id="KW-1185">Reference proteome</keyword>
<feature type="compositionally biased region" description="Low complexity" evidence="1">
    <location>
        <begin position="224"/>
        <end position="261"/>
    </location>
</feature>
<feature type="region of interest" description="Disordered" evidence="1">
    <location>
        <begin position="210"/>
        <end position="277"/>
    </location>
</feature>
<feature type="compositionally biased region" description="Acidic residues" evidence="1">
    <location>
        <begin position="268"/>
        <end position="277"/>
    </location>
</feature>
<name>A0ABS4VMI8_9PSEU</name>
<organism evidence="2 3">
    <name type="scientific">Pseudonocardia parietis</name>
    <dbReference type="NCBI Taxonomy" id="570936"/>
    <lineage>
        <taxon>Bacteria</taxon>
        <taxon>Bacillati</taxon>
        <taxon>Actinomycetota</taxon>
        <taxon>Actinomycetes</taxon>
        <taxon>Pseudonocardiales</taxon>
        <taxon>Pseudonocardiaceae</taxon>
        <taxon>Pseudonocardia</taxon>
    </lineage>
</organism>
<protein>
    <recommendedName>
        <fullName evidence="4">Dentin sialophosphoprotein</fullName>
    </recommendedName>
</protein>